<comment type="caution">
    <text evidence="3">The sequence shown here is derived from an EMBL/GenBank/DDBJ whole genome shotgun (WGS) entry which is preliminary data.</text>
</comment>
<dbReference type="Pfam" id="PF13827">
    <property type="entry name" value="DUF4189"/>
    <property type="match status" value="1"/>
</dbReference>
<protein>
    <submittedName>
        <fullName evidence="3">DUF4189 domain-containing protein</fullName>
    </submittedName>
</protein>
<evidence type="ECO:0000313" key="3">
    <source>
        <dbReference type="EMBL" id="NMN94679.1"/>
    </source>
</evidence>
<reference evidence="3 4" key="1">
    <citation type="submission" date="2019-05" db="EMBL/GenBank/DDBJ databases">
        <authorList>
            <person name="Lee S.D."/>
        </authorList>
    </citation>
    <scope>NUCLEOTIDE SEQUENCE [LARGE SCALE GENOMIC DNA]</scope>
    <source>
        <strain evidence="3 4">YC2-7</strain>
    </source>
</reference>
<reference evidence="3 4" key="2">
    <citation type="submission" date="2020-06" db="EMBL/GenBank/DDBJ databases">
        <title>Antribacter stalactiti gen. nov., sp. nov., a new member of the family Nacardiaceae isolated from a cave.</title>
        <authorList>
            <person name="Kim I.S."/>
        </authorList>
    </citation>
    <scope>NUCLEOTIDE SEQUENCE [LARGE SCALE GENOMIC DNA]</scope>
    <source>
        <strain evidence="3 4">YC2-7</strain>
    </source>
</reference>
<gene>
    <name evidence="3" type="ORF">FGL95_06455</name>
</gene>
<dbReference type="Proteomes" id="UP000535543">
    <property type="component" value="Unassembled WGS sequence"/>
</dbReference>
<keyword evidence="4" id="KW-1185">Reference proteome</keyword>
<proteinExistence type="predicted"/>
<keyword evidence="1" id="KW-0732">Signal</keyword>
<accession>A0A848K8K6</accession>
<evidence type="ECO:0000256" key="1">
    <source>
        <dbReference type="SAM" id="SignalP"/>
    </source>
</evidence>
<feature type="signal peptide" evidence="1">
    <location>
        <begin position="1"/>
        <end position="38"/>
    </location>
</feature>
<sequence>MRKPKTMKRFTNSVVKSALVSVVVAAGLTTGTAGTANAATDYFGSIAISVKTGNIGWAYDTTTRADAEATAVQKCNAADCESVVWFQNGCGAVAQADNLAWGWGYGASRADAEAQALSHTNGPNAKVLRWVCTTNHL</sequence>
<dbReference type="AlphaFoldDB" id="A0A848K8K6"/>
<dbReference type="EMBL" id="VCQU01000002">
    <property type="protein sequence ID" value="NMN94679.1"/>
    <property type="molecule type" value="Genomic_DNA"/>
</dbReference>
<feature type="domain" description="DUF4189" evidence="2">
    <location>
        <begin position="43"/>
        <end position="132"/>
    </location>
</feature>
<dbReference type="InterPro" id="IPR025240">
    <property type="entry name" value="DUF4189"/>
</dbReference>
<evidence type="ECO:0000259" key="2">
    <source>
        <dbReference type="Pfam" id="PF13827"/>
    </source>
</evidence>
<feature type="chain" id="PRO_5033036148" evidence="1">
    <location>
        <begin position="39"/>
        <end position="137"/>
    </location>
</feature>
<evidence type="ECO:0000313" key="4">
    <source>
        <dbReference type="Proteomes" id="UP000535543"/>
    </source>
</evidence>
<organism evidence="3 4">
    <name type="scientific">Antrihabitans stalactiti</name>
    <dbReference type="NCBI Taxonomy" id="2584121"/>
    <lineage>
        <taxon>Bacteria</taxon>
        <taxon>Bacillati</taxon>
        <taxon>Actinomycetota</taxon>
        <taxon>Actinomycetes</taxon>
        <taxon>Mycobacteriales</taxon>
        <taxon>Nocardiaceae</taxon>
        <taxon>Antrihabitans</taxon>
    </lineage>
</organism>
<name>A0A848K8K6_9NOCA</name>